<accession>A0ABU3P8N8</accession>
<dbReference type="InterPro" id="IPR052211">
    <property type="entry name" value="Cpx_auxiliary_protein"/>
</dbReference>
<keyword evidence="3 5" id="KW-0732">Signal</keyword>
<dbReference type="PANTHER" id="PTHR38102:SF1">
    <property type="entry name" value="PERIPLASMIC CHAPERONE SPY"/>
    <property type="match status" value="1"/>
</dbReference>
<evidence type="ECO:0000313" key="7">
    <source>
        <dbReference type="Proteomes" id="UP001246372"/>
    </source>
</evidence>
<evidence type="ECO:0000256" key="5">
    <source>
        <dbReference type="SAM" id="SignalP"/>
    </source>
</evidence>
<comment type="similarity">
    <text evidence="2">Belongs to the CpxP/Spy family.</text>
</comment>
<proteinExistence type="inferred from homology"/>
<evidence type="ECO:0000256" key="2">
    <source>
        <dbReference type="ARBA" id="ARBA00008441"/>
    </source>
</evidence>
<dbReference type="RefSeq" id="WP_315649422.1">
    <property type="nucleotide sequence ID" value="NZ_JAVXZY010000002.1"/>
</dbReference>
<dbReference type="InterPro" id="IPR012899">
    <property type="entry name" value="LTXXQ"/>
</dbReference>
<dbReference type="CDD" id="cd09916">
    <property type="entry name" value="CpxP_like"/>
    <property type="match status" value="1"/>
</dbReference>
<organism evidence="6 7">
    <name type="scientific">Roseateles aquae</name>
    <dbReference type="NCBI Taxonomy" id="3077235"/>
    <lineage>
        <taxon>Bacteria</taxon>
        <taxon>Pseudomonadati</taxon>
        <taxon>Pseudomonadota</taxon>
        <taxon>Betaproteobacteria</taxon>
        <taxon>Burkholderiales</taxon>
        <taxon>Sphaerotilaceae</taxon>
        <taxon>Roseateles</taxon>
    </lineage>
</organism>
<dbReference type="PIRSF" id="PIRSF034445">
    <property type="entry name" value="CpxP_Spy"/>
    <property type="match status" value="1"/>
</dbReference>
<evidence type="ECO:0000313" key="6">
    <source>
        <dbReference type="EMBL" id="MDT8998928.1"/>
    </source>
</evidence>
<dbReference type="Proteomes" id="UP001246372">
    <property type="component" value="Unassembled WGS sequence"/>
</dbReference>
<reference evidence="6" key="1">
    <citation type="submission" date="2023-09" db="EMBL/GenBank/DDBJ databases">
        <title>Paucibacter sp. APW11 Genome sequencing and assembly.</title>
        <authorList>
            <person name="Kim I."/>
        </authorList>
    </citation>
    <scope>NUCLEOTIDE SEQUENCE</scope>
    <source>
        <strain evidence="6">APW11</strain>
    </source>
</reference>
<evidence type="ECO:0000256" key="4">
    <source>
        <dbReference type="ARBA" id="ARBA00022764"/>
    </source>
</evidence>
<keyword evidence="7" id="KW-1185">Reference proteome</keyword>
<dbReference type="EMBL" id="JAVXZY010000002">
    <property type="protein sequence ID" value="MDT8998928.1"/>
    <property type="molecule type" value="Genomic_DNA"/>
</dbReference>
<feature type="chain" id="PRO_5045096466" evidence="5">
    <location>
        <begin position="33"/>
        <end position="165"/>
    </location>
</feature>
<protein>
    <submittedName>
        <fullName evidence="6">Spy/CpxP family protein refolding chaperone</fullName>
    </submittedName>
</protein>
<evidence type="ECO:0000256" key="1">
    <source>
        <dbReference type="ARBA" id="ARBA00004418"/>
    </source>
</evidence>
<dbReference type="Pfam" id="PF13801">
    <property type="entry name" value="Metal_resist"/>
    <property type="match status" value="1"/>
</dbReference>
<gene>
    <name evidence="6" type="ORF">RQP53_06570</name>
</gene>
<dbReference type="PANTHER" id="PTHR38102">
    <property type="entry name" value="PERIPLASMIC CHAPERONE SPY"/>
    <property type="match status" value="1"/>
</dbReference>
<sequence>MTTNTALTALKKLGLGLLLAGGAALASAQGHAGPMGAHGGHAGPGGLPGVRMEHLLDVVDASDAQRSQIKAIMDQARADVKAMHSSGQDLHGQMLTLFGATNIDAAAIEALRLQIQAQHEQVAKRMSQAMIDAARVLTPEQRAKFVALAKKRQARMAERAGGHGN</sequence>
<keyword evidence="4" id="KW-0574">Periplasm</keyword>
<feature type="signal peptide" evidence="5">
    <location>
        <begin position="1"/>
        <end position="32"/>
    </location>
</feature>
<comment type="subcellular location">
    <subcellularLocation>
        <location evidence="1">Periplasm</location>
    </subcellularLocation>
</comment>
<evidence type="ECO:0000256" key="3">
    <source>
        <dbReference type="ARBA" id="ARBA00022729"/>
    </source>
</evidence>
<comment type="caution">
    <text evidence="6">The sequence shown here is derived from an EMBL/GenBank/DDBJ whole genome shotgun (WGS) entry which is preliminary data.</text>
</comment>
<name>A0ABU3P8N8_9BURK</name>
<dbReference type="Gene3D" id="1.20.120.1490">
    <property type="match status" value="1"/>
</dbReference>
<dbReference type="InterPro" id="IPR025961">
    <property type="entry name" value="Metal_resist"/>
</dbReference>